<evidence type="ECO:0000256" key="3">
    <source>
        <dbReference type="SAM" id="MobiDB-lite"/>
    </source>
</evidence>
<evidence type="ECO:0000256" key="1">
    <source>
        <dbReference type="ARBA" id="ARBA00004496"/>
    </source>
</evidence>
<protein>
    <submittedName>
        <fullName evidence="5">Eukaryotic translation initiation factor 4E transporter</fullName>
    </submittedName>
</protein>
<organism evidence="4 5">
    <name type="scientific">Dipodomys ordii</name>
    <name type="common">Ord's kangaroo rat</name>
    <dbReference type="NCBI Taxonomy" id="10020"/>
    <lineage>
        <taxon>Eukaryota</taxon>
        <taxon>Metazoa</taxon>
        <taxon>Chordata</taxon>
        <taxon>Craniata</taxon>
        <taxon>Vertebrata</taxon>
        <taxon>Euteleostomi</taxon>
        <taxon>Mammalia</taxon>
        <taxon>Eutheria</taxon>
        <taxon>Euarchontoglires</taxon>
        <taxon>Glires</taxon>
        <taxon>Rodentia</taxon>
        <taxon>Castorimorpha</taxon>
        <taxon>Heteromyidae</taxon>
        <taxon>Dipodomyinae</taxon>
        <taxon>Dipodomys</taxon>
    </lineage>
</organism>
<evidence type="ECO:0000313" key="5">
    <source>
        <dbReference type="RefSeq" id="XP_012869707.1"/>
    </source>
</evidence>
<feature type="region of interest" description="Disordered" evidence="3">
    <location>
        <begin position="436"/>
        <end position="462"/>
    </location>
</feature>
<gene>
    <name evidence="5" type="primary">Eif4enif1</name>
</gene>
<keyword evidence="5" id="KW-0648">Protein biosynthesis</keyword>
<comment type="subcellular location">
    <subcellularLocation>
        <location evidence="1">Cytoplasm</location>
    </subcellularLocation>
</comment>
<evidence type="ECO:0000313" key="4">
    <source>
        <dbReference type="Proteomes" id="UP000081671"/>
    </source>
</evidence>
<dbReference type="InParanoid" id="A0A1S3F1R0"/>
<dbReference type="PANTHER" id="PTHR12269">
    <property type="entry name" value="EUKARYOTIC TRANSLATION INITIATION FACTOR 4E TRANSPORTER"/>
    <property type="match status" value="1"/>
</dbReference>
<feature type="compositionally biased region" description="Basic and acidic residues" evidence="3">
    <location>
        <begin position="32"/>
        <end position="45"/>
    </location>
</feature>
<dbReference type="Proteomes" id="UP000081671">
    <property type="component" value="Unplaced"/>
</dbReference>
<dbReference type="RefSeq" id="XP_012869707.1">
    <property type="nucleotide sequence ID" value="XM_013014253.1"/>
</dbReference>
<dbReference type="OrthoDB" id="8916892at2759"/>
<dbReference type="AlphaFoldDB" id="A0A1S3F1R0"/>
<feature type="compositionally biased region" description="Polar residues" evidence="3">
    <location>
        <begin position="73"/>
        <end position="82"/>
    </location>
</feature>
<dbReference type="Pfam" id="PF10477">
    <property type="entry name" value="EIF4E-T"/>
    <property type="match status" value="3"/>
</dbReference>
<feature type="compositionally biased region" description="Polar residues" evidence="3">
    <location>
        <begin position="509"/>
        <end position="544"/>
    </location>
</feature>
<dbReference type="KEGG" id="dord:105984153"/>
<feature type="compositionally biased region" description="Basic and acidic residues" evidence="3">
    <location>
        <begin position="476"/>
        <end position="486"/>
    </location>
</feature>
<keyword evidence="4" id="KW-1185">Reference proteome</keyword>
<feature type="region of interest" description="Disordered" evidence="3">
    <location>
        <begin position="1"/>
        <end position="91"/>
    </location>
</feature>
<feature type="compositionally biased region" description="Polar residues" evidence="3">
    <location>
        <begin position="1"/>
        <end position="11"/>
    </location>
</feature>
<evidence type="ECO:0000256" key="2">
    <source>
        <dbReference type="ARBA" id="ARBA00022490"/>
    </source>
</evidence>
<dbReference type="CTD" id="56478"/>
<dbReference type="GO" id="GO:0017148">
    <property type="term" value="P:negative regulation of translation"/>
    <property type="evidence" value="ECO:0007669"/>
    <property type="project" value="TreeGrafter"/>
</dbReference>
<feature type="region of interest" description="Disordered" evidence="3">
    <location>
        <begin position="476"/>
        <end position="495"/>
    </location>
</feature>
<feature type="compositionally biased region" description="Polar residues" evidence="3">
    <location>
        <begin position="681"/>
        <end position="699"/>
    </location>
</feature>
<dbReference type="STRING" id="10020.ENSDORP00000000166"/>
<name>A0A1S3F1R0_DIPOR</name>
<dbReference type="GO" id="GO:0005634">
    <property type="term" value="C:nucleus"/>
    <property type="evidence" value="ECO:0007669"/>
    <property type="project" value="TreeGrafter"/>
</dbReference>
<dbReference type="GO" id="GO:0003743">
    <property type="term" value="F:translation initiation factor activity"/>
    <property type="evidence" value="ECO:0007669"/>
    <property type="project" value="UniProtKB-KW"/>
</dbReference>
<keyword evidence="2" id="KW-0963">Cytoplasm</keyword>
<sequence>MDRRSVSVSETENGDAFLDLKKLPTSRSPHRYTKEELLDIKEHPHSKQRPSCLSEKYDSDGVWDPEKWHASLYPTSGRSSPVETLKKESDADRPSLVRRIVGIVECNGGVAEEDEVEVILAQEPTTDQEVPRDAVLPEQAPGEFDFNEFFNLDKVPCLASMIEDVLGEGSVSASRFSRWFSNPSQSGSRSSSLGSTPHEELERLAGLEQAILSPGQNSGNYFAPIPLEDHAENKVDILEMLQKAKVDLKPLLSSLSANKEKLRESSHSGVVLSVEEVEAGLKGLKVEQHVNSSAPFMAEHLEETLSAVPSSRPLKTDGDMTAFNRLVSTMKASGTLPSQPKASRNLESHLISPTEIPGQPVSKNILQELLGQPVQRPASSNLLSGLMGSLEPNTSLLGQRAPSPPMSQMFQTRAASADYLRPRIPSPIVRVLQQRVTKSPAPVHRGNSSSPAPAASITSMLSPSFTPTSVIRKMYESKEKSKEETAPGKVAAGDSKEDMLKASEDNLLSNSISNVDQESSPTTNLKLSTLQRPSCSTPLSQTNRYTKEQDYRPKTAGRKTPTLASPVPGTPFLRPTHQVPLVPHVPIVRPAHQLHPGLVQRMLAQGVHPQHLPSLLQAGVLPPGLDLTHLQGLSGPILGQPFYPLPAPANHPLLNPRPGTPLHLAMMQQQLQRSVLHPPGSGSQAAAVSVQTTPQNVPSRSGLPHMHSQLEHRPSQRSSSPVGLAKWFGSDVLQQPLPSMPAKVISVDELEYRQ</sequence>
<reference evidence="5" key="1">
    <citation type="submission" date="2025-08" db="UniProtKB">
        <authorList>
            <consortium name="RefSeq"/>
        </authorList>
    </citation>
    <scope>IDENTIFICATION</scope>
    <source>
        <tissue evidence="5">Kidney</tissue>
    </source>
</reference>
<dbReference type="InterPro" id="IPR018862">
    <property type="entry name" value="eIF4E-T"/>
</dbReference>
<feature type="compositionally biased region" description="Basic and acidic residues" evidence="3">
    <location>
        <begin position="55"/>
        <end position="69"/>
    </location>
</feature>
<dbReference type="GO" id="GO:0036464">
    <property type="term" value="C:cytoplasmic ribonucleoprotein granule"/>
    <property type="evidence" value="ECO:0007669"/>
    <property type="project" value="UniProtKB-ARBA"/>
</dbReference>
<accession>A0A1S3F1R0</accession>
<dbReference type="GeneID" id="105984153"/>
<feature type="region of interest" description="Disordered" evidence="3">
    <location>
        <begin position="675"/>
        <end position="722"/>
    </location>
</feature>
<dbReference type="PANTHER" id="PTHR12269:SF1">
    <property type="entry name" value="EUKARYOTIC TRANSLATION INITIATION FACTOR 4E TRANSPORTER"/>
    <property type="match status" value="1"/>
</dbReference>
<feature type="region of interest" description="Disordered" evidence="3">
    <location>
        <begin position="509"/>
        <end position="570"/>
    </location>
</feature>
<proteinExistence type="predicted"/>
<dbReference type="GO" id="GO:0003729">
    <property type="term" value="F:mRNA binding"/>
    <property type="evidence" value="ECO:0007669"/>
    <property type="project" value="TreeGrafter"/>
</dbReference>
<keyword evidence="5" id="KW-0396">Initiation factor</keyword>